<name>W0DYP0_9GAMM</name>
<organism evidence="3 4">
    <name type="scientific">Thiomicrospira aerophila AL3</name>
    <dbReference type="NCBI Taxonomy" id="717772"/>
    <lineage>
        <taxon>Bacteria</taxon>
        <taxon>Pseudomonadati</taxon>
        <taxon>Pseudomonadota</taxon>
        <taxon>Gammaproteobacteria</taxon>
        <taxon>Thiotrichales</taxon>
        <taxon>Piscirickettsiaceae</taxon>
        <taxon>Thiomicrospira</taxon>
    </lineage>
</organism>
<dbReference type="OrthoDB" id="881413at2"/>
<dbReference type="InterPro" id="IPR014832">
    <property type="entry name" value="TnsA_C"/>
</dbReference>
<dbReference type="GO" id="GO:0003676">
    <property type="term" value="F:nucleic acid binding"/>
    <property type="evidence" value="ECO:0007669"/>
    <property type="project" value="InterPro"/>
</dbReference>
<dbReference type="EMBL" id="CP007030">
    <property type="protein sequence ID" value="AHF01976.1"/>
    <property type="molecule type" value="Genomic_DNA"/>
</dbReference>
<dbReference type="InterPro" id="IPR014833">
    <property type="entry name" value="TnsA_N"/>
</dbReference>
<reference evidence="3 4" key="1">
    <citation type="submission" date="2013-12" db="EMBL/GenBank/DDBJ databases">
        <authorList>
            <consortium name="DOE Joint Genome Institute"/>
            <person name="Kappler U."/>
            <person name="Huntemann M."/>
            <person name="Han J."/>
            <person name="Chen A."/>
            <person name="Kyrpides N."/>
            <person name="Mavromatis K."/>
            <person name="Markowitz V."/>
            <person name="Palaniappan K."/>
            <person name="Ivanova N."/>
            <person name="Schaumberg A."/>
            <person name="Pati A."/>
            <person name="Liolios K."/>
            <person name="Nordberg H.P."/>
            <person name="Cantor M.N."/>
            <person name="Hua S.X."/>
            <person name="Woyke T."/>
        </authorList>
    </citation>
    <scope>NUCLEOTIDE SEQUENCE [LARGE SCALE GENOMIC DNA]</scope>
    <source>
        <strain evidence="4">AL2</strain>
    </source>
</reference>
<dbReference type="eggNOG" id="ENOG5032A4T">
    <property type="taxonomic scope" value="Bacteria"/>
</dbReference>
<gene>
    <name evidence="3" type="ORF">THIAE_09600</name>
</gene>
<dbReference type="HOGENOM" id="CLU_100949_1_1_6"/>
<dbReference type="InterPro" id="IPR011856">
    <property type="entry name" value="tRNA_endonuc-like_dom_sf"/>
</dbReference>
<feature type="domain" description="TnsA endonuclease N-terminal" evidence="2">
    <location>
        <begin position="46"/>
        <end position="134"/>
    </location>
</feature>
<accession>W0DYP0</accession>
<dbReference type="Pfam" id="PF08721">
    <property type="entry name" value="Tn7_Tnp_TnsA_C"/>
    <property type="match status" value="1"/>
</dbReference>
<dbReference type="Proteomes" id="UP000005380">
    <property type="component" value="Chromosome"/>
</dbReference>
<keyword evidence="4" id="KW-1185">Reference proteome</keyword>
<evidence type="ECO:0000313" key="4">
    <source>
        <dbReference type="Proteomes" id="UP000005380"/>
    </source>
</evidence>
<dbReference type="KEGG" id="tao:THIAE_09600"/>
<sequence>MKFSHKNRKIGYTYGSLSGAYSFRGEKSLSFESKIERDFLTLLEFDDSVIEVTEQPFTIEYENHNGRPTTYTPDFLIEFKSPLTSSSYSAYRKSLLVEVKPHDILKKKFLDLKPKFQIGMRFAKANDMVFKIFSDSKIRTPKLKNIQMIARYKRYKYCLNEESRIREHLQNVGHTRLDHLLCFLYVTEEQRSIALGQIWQLVWNKQIGCDLTLPLNLQTVVWLKIDETYEEGVFNDRF</sequence>
<evidence type="ECO:0000259" key="2">
    <source>
        <dbReference type="Pfam" id="PF08722"/>
    </source>
</evidence>
<protein>
    <submittedName>
        <fullName evidence="3">Transposase</fullName>
    </submittedName>
</protein>
<dbReference type="InParanoid" id="W0DYP0"/>
<evidence type="ECO:0000259" key="1">
    <source>
        <dbReference type="Pfam" id="PF08721"/>
    </source>
</evidence>
<dbReference type="Pfam" id="PF08722">
    <property type="entry name" value="Tn7_TnsA-like_N"/>
    <property type="match status" value="1"/>
</dbReference>
<dbReference type="AlphaFoldDB" id="W0DYP0"/>
<dbReference type="STRING" id="717772.THIAE_09600"/>
<proteinExistence type="predicted"/>
<evidence type="ECO:0000313" key="3">
    <source>
        <dbReference type="EMBL" id="AHF01976.1"/>
    </source>
</evidence>
<dbReference type="Gene3D" id="3.40.1350.10">
    <property type="match status" value="1"/>
</dbReference>
<dbReference type="RefSeq" id="WP_006460238.1">
    <property type="nucleotide sequence ID" value="NZ_CP007030.1"/>
</dbReference>
<feature type="domain" description="TnsA endonuclease C-terminal" evidence="1">
    <location>
        <begin position="138"/>
        <end position="211"/>
    </location>
</feature>